<name>A0ABX0WLL2_9RHOO</name>
<evidence type="ECO:0000313" key="2">
    <source>
        <dbReference type="Proteomes" id="UP000720344"/>
    </source>
</evidence>
<dbReference type="InterPro" id="IPR010775">
    <property type="entry name" value="DUF1365"/>
</dbReference>
<keyword evidence="2" id="KW-1185">Reference proteome</keyword>
<gene>
    <name evidence="1" type="ORF">HCX48_13275</name>
</gene>
<proteinExistence type="predicted"/>
<dbReference type="Pfam" id="PF07103">
    <property type="entry name" value="DUF1365"/>
    <property type="match status" value="1"/>
</dbReference>
<dbReference type="Proteomes" id="UP000720344">
    <property type="component" value="Unassembled WGS sequence"/>
</dbReference>
<comment type="caution">
    <text evidence="1">The sequence shown here is derived from an EMBL/GenBank/DDBJ whole genome shotgun (WGS) entry which is preliminary data.</text>
</comment>
<accession>A0ABX0WLL2</accession>
<protein>
    <submittedName>
        <fullName evidence="1">DUF1365 domain-containing protein</fullName>
    </submittedName>
</protein>
<organism evidence="1 2">
    <name type="scientific">Rhodocyclus gracilis</name>
    <dbReference type="NCBI Taxonomy" id="2929842"/>
    <lineage>
        <taxon>Bacteria</taxon>
        <taxon>Pseudomonadati</taxon>
        <taxon>Pseudomonadota</taxon>
        <taxon>Betaproteobacteria</taxon>
        <taxon>Rhodocyclales</taxon>
        <taxon>Rhodocyclaceae</taxon>
        <taxon>Rhodocyclus</taxon>
    </lineage>
</organism>
<dbReference type="PANTHER" id="PTHR33973">
    <property type="entry name" value="OS07G0153300 PROTEIN"/>
    <property type="match status" value="1"/>
</dbReference>
<sequence length="270" mass="30845">MSESVARIGFGQVMHRRLRPALHRFVYPVYFFLLPLTRIEQAGSRFFSINRFNLFSFRYADHGDRDGSSPLLWIRKQLAAANLPTDGEVWLQTFPRVLGINFNPVSFWFCHDADGALIAILAEVSNTFGERHHYLLAHPDGSALGNGELLERRKVFHVSPFNEVQGGYCFRFQRREATGVPFTTPPVEPQIGEQRLARIDYADADGDLLLTSVSGRVEALSGAALRRAALVYPWQSLLVLARIHWQALLLWRKRVPFFRKPDPPLEETTR</sequence>
<dbReference type="EMBL" id="JAATWB010000015">
    <property type="protein sequence ID" value="NJA90186.1"/>
    <property type="molecule type" value="Genomic_DNA"/>
</dbReference>
<reference evidence="2" key="1">
    <citation type="submission" date="2020-03" db="EMBL/GenBank/DDBJ databases">
        <title>Whole-genome sequence of the purple nonsulfur bacterium Rhodocyclus tenuis DSM112.</title>
        <authorList>
            <person name="Kyndt J.A."/>
            <person name="Meyer T.E."/>
        </authorList>
    </citation>
    <scope>NUCLEOTIDE SEQUENCE [LARGE SCALE GENOMIC DNA]</scope>
    <source>
        <strain evidence="2">DSM 112</strain>
    </source>
</reference>
<evidence type="ECO:0000313" key="1">
    <source>
        <dbReference type="EMBL" id="NJA90186.1"/>
    </source>
</evidence>
<dbReference type="RefSeq" id="WP_167682768.1">
    <property type="nucleotide sequence ID" value="NZ_JAATWB010000015.1"/>
</dbReference>
<dbReference type="PANTHER" id="PTHR33973:SF4">
    <property type="entry name" value="OS07G0153300 PROTEIN"/>
    <property type="match status" value="1"/>
</dbReference>